<dbReference type="InterPro" id="IPR002401">
    <property type="entry name" value="Cyt_P450_E_grp-I"/>
</dbReference>
<dbReference type="PRINTS" id="PR00385">
    <property type="entry name" value="P450"/>
</dbReference>
<dbReference type="GO" id="GO:0005506">
    <property type="term" value="F:iron ion binding"/>
    <property type="evidence" value="ECO:0007669"/>
    <property type="project" value="InterPro"/>
</dbReference>
<evidence type="ECO:0000256" key="8">
    <source>
        <dbReference type="PIRSR" id="PIRSR602401-1"/>
    </source>
</evidence>
<dbReference type="GO" id="GO:0020037">
    <property type="term" value="F:heme binding"/>
    <property type="evidence" value="ECO:0007669"/>
    <property type="project" value="InterPro"/>
</dbReference>
<dbReference type="GO" id="GO:0004497">
    <property type="term" value="F:monooxygenase activity"/>
    <property type="evidence" value="ECO:0007669"/>
    <property type="project" value="UniProtKB-KW"/>
</dbReference>
<dbReference type="InterPro" id="IPR001128">
    <property type="entry name" value="Cyt_P450"/>
</dbReference>
<keyword evidence="6 8" id="KW-0408">Iron</keyword>
<dbReference type="GO" id="GO:0016705">
    <property type="term" value="F:oxidoreductase activity, acting on paired donors, with incorporation or reduction of molecular oxygen"/>
    <property type="evidence" value="ECO:0007669"/>
    <property type="project" value="InterPro"/>
</dbReference>
<keyword evidence="5 9" id="KW-0560">Oxidoreductase</keyword>
<dbReference type="PANTHER" id="PTHR24291:SF201">
    <property type="entry name" value="CYTOCHROME P450, FAMILY 4, SUBFAMILY B, POLYPEPTIDE 7"/>
    <property type="match status" value="1"/>
</dbReference>
<dbReference type="Gene3D" id="1.10.630.10">
    <property type="entry name" value="Cytochrome P450"/>
    <property type="match status" value="1"/>
</dbReference>
<evidence type="ECO:0000256" key="9">
    <source>
        <dbReference type="RuleBase" id="RU000461"/>
    </source>
</evidence>
<evidence type="ECO:0000256" key="4">
    <source>
        <dbReference type="ARBA" id="ARBA00022723"/>
    </source>
</evidence>
<gene>
    <name evidence="11" type="ORF">DPMN_126083</name>
</gene>
<dbReference type="PROSITE" id="PS00086">
    <property type="entry name" value="CYTOCHROME_P450"/>
    <property type="match status" value="1"/>
</dbReference>
<keyword evidence="10" id="KW-0472">Membrane</keyword>
<dbReference type="InterPro" id="IPR036396">
    <property type="entry name" value="Cyt_P450_sf"/>
</dbReference>
<feature type="binding site" description="axial binding residue" evidence="8">
    <location>
        <position position="462"/>
    </location>
    <ligand>
        <name>heme</name>
        <dbReference type="ChEBI" id="CHEBI:30413"/>
    </ligand>
    <ligandPart>
        <name>Fe</name>
        <dbReference type="ChEBI" id="CHEBI:18248"/>
    </ligandPart>
</feature>
<dbReference type="InterPro" id="IPR017972">
    <property type="entry name" value="Cyt_P450_CS"/>
</dbReference>
<comment type="cofactor">
    <cofactor evidence="1 8">
        <name>heme</name>
        <dbReference type="ChEBI" id="CHEBI:30413"/>
    </cofactor>
</comment>
<dbReference type="Pfam" id="PF00067">
    <property type="entry name" value="p450"/>
    <property type="match status" value="1"/>
</dbReference>
<feature type="transmembrane region" description="Helical" evidence="10">
    <location>
        <begin position="12"/>
        <end position="32"/>
    </location>
</feature>
<keyword evidence="7 9" id="KW-0503">Monooxygenase</keyword>
<dbReference type="PANTHER" id="PTHR24291">
    <property type="entry name" value="CYTOCHROME P450 FAMILY 4"/>
    <property type="match status" value="1"/>
</dbReference>
<reference evidence="11" key="1">
    <citation type="journal article" date="2019" name="bioRxiv">
        <title>The Genome of the Zebra Mussel, Dreissena polymorpha: A Resource for Invasive Species Research.</title>
        <authorList>
            <person name="McCartney M.A."/>
            <person name="Auch B."/>
            <person name="Kono T."/>
            <person name="Mallez S."/>
            <person name="Zhang Y."/>
            <person name="Obille A."/>
            <person name="Becker A."/>
            <person name="Abrahante J.E."/>
            <person name="Garbe J."/>
            <person name="Badalamenti J.P."/>
            <person name="Herman A."/>
            <person name="Mangelson H."/>
            <person name="Liachko I."/>
            <person name="Sullivan S."/>
            <person name="Sone E.D."/>
            <person name="Koren S."/>
            <person name="Silverstein K.A.T."/>
            <person name="Beckman K.B."/>
            <person name="Gohl D.M."/>
        </authorList>
    </citation>
    <scope>NUCLEOTIDE SEQUENCE</scope>
    <source>
        <strain evidence="11">Duluth1</strain>
        <tissue evidence="11">Whole animal</tissue>
    </source>
</reference>
<evidence type="ECO:0000313" key="11">
    <source>
        <dbReference type="EMBL" id="KAH3824250.1"/>
    </source>
</evidence>
<proteinExistence type="inferred from homology"/>
<keyword evidence="10" id="KW-1133">Transmembrane helix</keyword>
<evidence type="ECO:0008006" key="13">
    <source>
        <dbReference type="Google" id="ProtNLM"/>
    </source>
</evidence>
<evidence type="ECO:0000256" key="1">
    <source>
        <dbReference type="ARBA" id="ARBA00001971"/>
    </source>
</evidence>
<dbReference type="PRINTS" id="PR00463">
    <property type="entry name" value="EP450I"/>
</dbReference>
<evidence type="ECO:0000256" key="7">
    <source>
        <dbReference type="ARBA" id="ARBA00023033"/>
    </source>
</evidence>
<sequence>MFEILPMDCPSVSTSLMVGLVALCVYQLVVWYRRYRRWLAVYDKLPSDRDTHWFFGHMHRHPGAGEDGIQFNFSFVRPFPRFHALWFGRIRCVLIVHHPETVKVILRASAHVAKKPRGPGTAYMLGIKWLGEGLLIANGDKWARNRRLLTPAFHFDMLKSYLSKQNACTDVLMSKIEGFATSGKPFEVFRHLGLCSLDIISRCAFSRETNCQTDGENNPYVHAVHRLTDLWVKRSINIFQAFDVIYFNFTRDGREFTRLCELVHDVSEAMIQKRIETMKQRTDGQISEGLDFLDIILQARDEDGRGLTFNEVRDEVDTFLFEGHDTTTSALSFILYALANHPEIQEKCRQEIDAIFMGRDTDVIEYQDLCKMEYLTQCIKEGLRLFCPVFFIQRQMTEAVTLEGYHIPEGTHVALDIYNLHHNTTVWGEDYDEYKPERFESETARQMDPYAYLPFSAGQRNCIGQVFAMNELKIVLSRLIHRYTFTVKEGQTIRKKLGVVMRTENGIWLDVKKRVKM</sequence>
<evidence type="ECO:0000256" key="3">
    <source>
        <dbReference type="ARBA" id="ARBA00022617"/>
    </source>
</evidence>
<reference evidence="11" key="2">
    <citation type="submission" date="2020-11" db="EMBL/GenBank/DDBJ databases">
        <authorList>
            <person name="McCartney M.A."/>
            <person name="Auch B."/>
            <person name="Kono T."/>
            <person name="Mallez S."/>
            <person name="Becker A."/>
            <person name="Gohl D.M."/>
            <person name="Silverstein K.A.T."/>
            <person name="Koren S."/>
            <person name="Bechman K.B."/>
            <person name="Herman A."/>
            <person name="Abrahante J.E."/>
            <person name="Garbe J."/>
        </authorList>
    </citation>
    <scope>NUCLEOTIDE SEQUENCE</scope>
    <source>
        <strain evidence="11">Duluth1</strain>
        <tissue evidence="11">Whole animal</tissue>
    </source>
</reference>
<dbReference type="Proteomes" id="UP000828390">
    <property type="component" value="Unassembled WGS sequence"/>
</dbReference>
<name>A0A9D4GYW1_DREPO</name>
<dbReference type="OrthoDB" id="1470350at2759"/>
<keyword evidence="3 8" id="KW-0349">Heme</keyword>
<keyword evidence="10" id="KW-0812">Transmembrane</keyword>
<accession>A0A9D4GYW1</accession>
<evidence type="ECO:0000256" key="2">
    <source>
        <dbReference type="ARBA" id="ARBA00010617"/>
    </source>
</evidence>
<dbReference type="CDD" id="cd20659">
    <property type="entry name" value="CYP4B_4F-like"/>
    <property type="match status" value="1"/>
</dbReference>
<evidence type="ECO:0000313" key="12">
    <source>
        <dbReference type="Proteomes" id="UP000828390"/>
    </source>
</evidence>
<dbReference type="InterPro" id="IPR050196">
    <property type="entry name" value="Cytochrome_P450_Monoox"/>
</dbReference>
<protein>
    <recommendedName>
        <fullName evidence="13">Cytochrome P450</fullName>
    </recommendedName>
</protein>
<dbReference type="AlphaFoldDB" id="A0A9D4GYW1"/>
<evidence type="ECO:0000256" key="10">
    <source>
        <dbReference type="SAM" id="Phobius"/>
    </source>
</evidence>
<evidence type="ECO:0000256" key="5">
    <source>
        <dbReference type="ARBA" id="ARBA00023002"/>
    </source>
</evidence>
<keyword evidence="4 8" id="KW-0479">Metal-binding</keyword>
<comment type="similarity">
    <text evidence="2 9">Belongs to the cytochrome P450 family.</text>
</comment>
<organism evidence="11 12">
    <name type="scientific">Dreissena polymorpha</name>
    <name type="common">Zebra mussel</name>
    <name type="synonym">Mytilus polymorpha</name>
    <dbReference type="NCBI Taxonomy" id="45954"/>
    <lineage>
        <taxon>Eukaryota</taxon>
        <taxon>Metazoa</taxon>
        <taxon>Spiralia</taxon>
        <taxon>Lophotrochozoa</taxon>
        <taxon>Mollusca</taxon>
        <taxon>Bivalvia</taxon>
        <taxon>Autobranchia</taxon>
        <taxon>Heteroconchia</taxon>
        <taxon>Euheterodonta</taxon>
        <taxon>Imparidentia</taxon>
        <taxon>Neoheterodontei</taxon>
        <taxon>Myida</taxon>
        <taxon>Dreissenoidea</taxon>
        <taxon>Dreissenidae</taxon>
        <taxon>Dreissena</taxon>
    </lineage>
</organism>
<keyword evidence="12" id="KW-1185">Reference proteome</keyword>
<evidence type="ECO:0000256" key="6">
    <source>
        <dbReference type="ARBA" id="ARBA00023004"/>
    </source>
</evidence>
<dbReference type="SUPFAM" id="SSF48264">
    <property type="entry name" value="Cytochrome P450"/>
    <property type="match status" value="1"/>
</dbReference>
<dbReference type="FunFam" id="1.10.630.10:FF:000182">
    <property type="entry name" value="Cytochrome P450 3A4"/>
    <property type="match status" value="1"/>
</dbReference>
<dbReference type="EMBL" id="JAIWYP010000005">
    <property type="protein sequence ID" value="KAH3824250.1"/>
    <property type="molecule type" value="Genomic_DNA"/>
</dbReference>
<comment type="caution">
    <text evidence="11">The sequence shown here is derived from an EMBL/GenBank/DDBJ whole genome shotgun (WGS) entry which is preliminary data.</text>
</comment>